<keyword evidence="1" id="KW-0472">Membrane</keyword>
<gene>
    <name evidence="2" type="ORF">QA539_05625</name>
</gene>
<evidence type="ECO:0000313" key="2">
    <source>
        <dbReference type="EMBL" id="WZE70028.1"/>
    </source>
</evidence>
<sequence>MFNVNDDKNLNQTKDPIQVNEDVHHDLDLRGTMAAVLALGAIFVITWFAIFVLFIERI</sequence>
<dbReference type="AlphaFoldDB" id="A0AAU6RIG9"/>
<organism evidence="2 3">
    <name type="scientific">Macrococcus psychrotolerans</name>
    <dbReference type="NCBI Taxonomy" id="3039389"/>
    <lineage>
        <taxon>Bacteria</taxon>
        <taxon>Bacillati</taxon>
        <taxon>Bacillota</taxon>
        <taxon>Bacilli</taxon>
        <taxon>Bacillales</taxon>
        <taxon>Staphylococcaceae</taxon>
        <taxon>Macrococcus</taxon>
    </lineage>
</organism>
<proteinExistence type="predicted"/>
<keyword evidence="1" id="KW-1133">Transmembrane helix</keyword>
<dbReference type="RefSeq" id="WP_419894937.1">
    <property type="nucleotide sequence ID" value="NZ_CP124591.1"/>
</dbReference>
<evidence type="ECO:0000313" key="3">
    <source>
        <dbReference type="Proteomes" id="UP001465447"/>
    </source>
</evidence>
<protein>
    <submittedName>
        <fullName evidence="2">Cytochrome c oxidase subunit 2A</fullName>
    </submittedName>
</protein>
<keyword evidence="1" id="KW-0812">Transmembrane</keyword>
<keyword evidence="3" id="KW-1185">Reference proteome</keyword>
<dbReference type="EMBL" id="CP124591">
    <property type="protein sequence ID" value="WZE70028.1"/>
    <property type="molecule type" value="Genomic_DNA"/>
</dbReference>
<accession>A0AAU6RIG9</accession>
<name>A0AAU6RIG9_9STAP</name>
<reference evidence="2 3" key="1">
    <citation type="submission" date="2023-04" db="EMBL/GenBank/DDBJ databases">
        <title>Macrococci isolated from food, foodproducing animals, and human clinical materials.</title>
        <authorList>
            <person name="Maslanova I."/>
            <person name="Svec P."/>
            <person name="Sedlacek I."/>
            <person name="Novakova D."/>
            <person name="Keller J.E."/>
            <person name="Schwendener S."/>
            <person name="Finstrlova A."/>
            <person name="Botka T."/>
            <person name="Kovarovic V."/>
            <person name="Petras P."/>
            <person name="Perreten V."/>
            <person name="Pantucek R."/>
        </authorList>
    </citation>
    <scope>NUCLEOTIDE SEQUENCE [LARGE SCALE GENOMIC DNA]</scope>
    <source>
        <strain evidence="2 3">CCM 8659</strain>
    </source>
</reference>
<feature type="transmembrane region" description="Helical" evidence="1">
    <location>
        <begin position="33"/>
        <end position="55"/>
    </location>
</feature>
<dbReference type="KEGG" id="mpsh:QA539_05625"/>
<dbReference type="Proteomes" id="UP001465447">
    <property type="component" value="Chromosome"/>
</dbReference>
<evidence type="ECO:0000256" key="1">
    <source>
        <dbReference type="SAM" id="Phobius"/>
    </source>
</evidence>